<comment type="caution">
    <text evidence="1">The sequence shown here is derived from an EMBL/GenBank/DDBJ whole genome shotgun (WGS) entry which is preliminary data.</text>
</comment>
<proteinExistence type="predicted"/>
<protein>
    <submittedName>
        <fullName evidence="1">Uncharacterized protein</fullName>
    </submittedName>
</protein>
<dbReference type="EMBL" id="BARW01036189">
    <property type="protein sequence ID" value="GAJ24869.1"/>
    <property type="molecule type" value="Genomic_DNA"/>
</dbReference>
<reference evidence="1" key="1">
    <citation type="journal article" date="2014" name="Front. Microbiol.">
        <title>High frequency of phylogenetically diverse reductive dehalogenase-homologous genes in deep subseafloor sedimentary metagenomes.</title>
        <authorList>
            <person name="Kawai M."/>
            <person name="Futagami T."/>
            <person name="Toyoda A."/>
            <person name="Takaki Y."/>
            <person name="Nishi S."/>
            <person name="Hori S."/>
            <person name="Arai W."/>
            <person name="Tsubouchi T."/>
            <person name="Morono Y."/>
            <person name="Uchiyama I."/>
            <person name="Ito T."/>
            <person name="Fujiyama A."/>
            <person name="Inagaki F."/>
            <person name="Takami H."/>
        </authorList>
    </citation>
    <scope>NUCLEOTIDE SEQUENCE</scope>
    <source>
        <strain evidence="1">Expedition CK06-06</strain>
    </source>
</reference>
<accession>X1V579</accession>
<name>X1V579_9ZZZZ</name>
<dbReference type="AlphaFoldDB" id="X1V579"/>
<gene>
    <name evidence="1" type="ORF">S12H4_56248</name>
</gene>
<evidence type="ECO:0000313" key="1">
    <source>
        <dbReference type="EMBL" id="GAJ24869.1"/>
    </source>
</evidence>
<organism evidence="1">
    <name type="scientific">marine sediment metagenome</name>
    <dbReference type="NCBI Taxonomy" id="412755"/>
    <lineage>
        <taxon>unclassified sequences</taxon>
        <taxon>metagenomes</taxon>
        <taxon>ecological metagenomes</taxon>
    </lineage>
</organism>
<sequence length="48" mass="5327">MKFCSNCGASISEAQFMNFNELCPECIRISNLEAGIIKSNSQVQDLKN</sequence>